<protein>
    <recommendedName>
        <fullName evidence="4">Proline and glycine rich transmembrane protein</fullName>
    </recommendedName>
</protein>
<organism evidence="2 3">
    <name type="scientific">Mycobacterium colombiense</name>
    <dbReference type="NCBI Taxonomy" id="339268"/>
    <lineage>
        <taxon>Bacteria</taxon>
        <taxon>Bacillati</taxon>
        <taxon>Actinomycetota</taxon>
        <taxon>Actinomycetes</taxon>
        <taxon>Mycobacteriales</taxon>
        <taxon>Mycobacteriaceae</taxon>
        <taxon>Mycobacterium</taxon>
        <taxon>Mycobacterium avium complex (MAC)</taxon>
    </lineage>
</organism>
<feature type="transmembrane region" description="Helical" evidence="1">
    <location>
        <begin position="147"/>
        <end position="165"/>
    </location>
</feature>
<gene>
    <name evidence="2" type="ORF">DQP58_10395</name>
</gene>
<comment type="caution">
    <text evidence="2">The sequence shown here is derived from an EMBL/GenBank/DDBJ whole genome shotgun (WGS) entry which is preliminary data.</text>
</comment>
<feature type="transmembrane region" description="Helical" evidence="1">
    <location>
        <begin position="50"/>
        <end position="73"/>
    </location>
</feature>
<keyword evidence="1" id="KW-1133">Transmembrane helix</keyword>
<proteinExistence type="predicted"/>
<accession>A0A329KJ55</accession>
<dbReference type="PANTHER" id="PTHR40076:SF1">
    <property type="entry name" value="MEMBRANE PROTEIN"/>
    <property type="match status" value="1"/>
</dbReference>
<dbReference type="InterPro" id="IPR010380">
    <property type="entry name" value="DUF975"/>
</dbReference>
<evidence type="ECO:0000256" key="1">
    <source>
        <dbReference type="SAM" id="Phobius"/>
    </source>
</evidence>
<sequence length="223" mass="22852">MALIVSALVYGVLFGIASALVGLSQSVGSTTSSSDDDYFTFTANLNGGGLALLILGYLVAYLVGAFAQSAFLSGCLDLADGRPVSIGSFFKPRNFGTVFLAALLVGILTSIASALCFLPGLILGIFAQFTIPYAIDRSEQPIKALTSSFSTVTANFGNALLVWLVEAALFLVGFLVCGVGLLVAAPVASLFGIYAYRKLSGGHVVPVQQAGYQSGPPPGPAPA</sequence>
<keyword evidence="1" id="KW-0812">Transmembrane</keyword>
<reference evidence="2 3" key="1">
    <citation type="submission" date="2018-06" db="EMBL/GenBank/DDBJ databases">
        <title>NTM in soil in Japan.</title>
        <authorList>
            <person name="Ohya K."/>
        </authorList>
    </citation>
    <scope>NUCLEOTIDE SEQUENCE [LARGE SCALE GENOMIC DNA]</scope>
    <source>
        <strain evidence="2 3">GF76</strain>
    </source>
</reference>
<dbReference type="Proteomes" id="UP000250347">
    <property type="component" value="Unassembled WGS sequence"/>
</dbReference>
<feature type="transmembrane region" description="Helical" evidence="1">
    <location>
        <begin position="94"/>
        <end position="111"/>
    </location>
</feature>
<keyword evidence="1" id="KW-0472">Membrane</keyword>
<dbReference type="PANTHER" id="PTHR40076">
    <property type="entry name" value="MEMBRANE PROTEIN-RELATED"/>
    <property type="match status" value="1"/>
</dbReference>
<dbReference type="EMBL" id="QMEU01000022">
    <property type="protein sequence ID" value="RAU96294.1"/>
    <property type="molecule type" value="Genomic_DNA"/>
</dbReference>
<name>A0A329KJ55_9MYCO</name>
<dbReference type="AlphaFoldDB" id="A0A329KJ55"/>
<feature type="transmembrane region" description="Helical" evidence="1">
    <location>
        <begin position="171"/>
        <end position="196"/>
    </location>
</feature>
<evidence type="ECO:0000313" key="3">
    <source>
        <dbReference type="Proteomes" id="UP000250347"/>
    </source>
</evidence>
<evidence type="ECO:0000313" key="2">
    <source>
        <dbReference type="EMBL" id="RAU96294.1"/>
    </source>
</evidence>
<evidence type="ECO:0008006" key="4">
    <source>
        <dbReference type="Google" id="ProtNLM"/>
    </source>
</evidence>